<accession>A0ABS7DF28</accession>
<reference evidence="6 7" key="1">
    <citation type="submission" date="2021-03" db="EMBL/GenBank/DDBJ databases">
        <title>Succinivibrio sp. nov. isolated from feces of cow.</title>
        <authorList>
            <person name="Choi J.-Y."/>
        </authorList>
    </citation>
    <scope>NUCLEOTIDE SEQUENCE [LARGE SCALE GENOMIC DNA]</scope>
    <source>
        <strain evidence="6 7">AGMB01872</strain>
    </source>
</reference>
<dbReference type="PANTHER" id="PTHR47892:SF1">
    <property type="entry name" value="UNIVERSAL STRESS PROTEIN E"/>
    <property type="match status" value="1"/>
</dbReference>
<comment type="caution">
    <text evidence="6">The sequence shown here is derived from an EMBL/GenBank/DDBJ whole genome shotgun (WGS) entry which is preliminary data.</text>
</comment>
<name>A0ABS7DF28_9GAMM</name>
<evidence type="ECO:0000313" key="6">
    <source>
        <dbReference type="EMBL" id="MBW7569868.1"/>
    </source>
</evidence>
<keyword evidence="7" id="KW-1185">Reference proteome</keyword>
<dbReference type="Gene3D" id="3.40.50.12370">
    <property type="match status" value="1"/>
</dbReference>
<dbReference type="RefSeq" id="WP_219936993.1">
    <property type="nucleotide sequence ID" value="NZ_JAGFNY010000006.1"/>
</dbReference>
<dbReference type="InterPro" id="IPR006016">
    <property type="entry name" value="UspA"/>
</dbReference>
<dbReference type="PANTHER" id="PTHR47892">
    <property type="entry name" value="UNIVERSAL STRESS PROTEIN E"/>
    <property type="match status" value="1"/>
</dbReference>
<feature type="domain" description="UspA" evidence="5">
    <location>
        <begin position="16"/>
        <end position="133"/>
    </location>
</feature>
<dbReference type="CDD" id="cd00293">
    <property type="entry name" value="USP-like"/>
    <property type="match status" value="1"/>
</dbReference>
<proteinExistence type="inferred from homology"/>
<protein>
    <submittedName>
        <fullName evidence="6">Universal stress protein</fullName>
    </submittedName>
</protein>
<evidence type="ECO:0000259" key="5">
    <source>
        <dbReference type="Pfam" id="PF00582"/>
    </source>
</evidence>
<gene>
    <name evidence="6" type="ORF">J5V48_03060</name>
</gene>
<evidence type="ECO:0000256" key="1">
    <source>
        <dbReference type="ARBA" id="ARBA00004496"/>
    </source>
</evidence>
<dbReference type="Pfam" id="PF00582">
    <property type="entry name" value="Usp"/>
    <property type="match status" value="2"/>
</dbReference>
<keyword evidence="3" id="KW-0963">Cytoplasm</keyword>
<evidence type="ECO:0000256" key="2">
    <source>
        <dbReference type="ARBA" id="ARBA00008791"/>
    </source>
</evidence>
<comment type="similarity">
    <text evidence="2">Belongs to the universal stress protein A family.</text>
</comment>
<evidence type="ECO:0000256" key="4">
    <source>
        <dbReference type="ARBA" id="ARBA00037131"/>
    </source>
</evidence>
<sequence length="295" mass="32640">MSAPNKFAVLLKPSDVQPALDRAAQYARMVPEIEVVAIRVINDFKDSEKEQITLRETSAFEQLKRKYSSIQNFTIKVVFSKDVAKGFIDAAQEENCALEVISANKRHTLRDMFVSSIDSSIMRKSRLPLLVVKQATQTATLGQNVILAIDFTEVAHIAKLDEVLYKAASKFANAFDGVVHVANCITPENSGLMGGNLEQSKILSSVGAVSLDKIQHQLAEEFAKKHNIKKENMHLLNGRMDEEIPRLSEILNARMVCMGATPRSTFFGSLNSSASELVLEQIKGDIFIVNADTLK</sequence>
<organism evidence="6 7">
    <name type="scientific">Succinivibrio faecicola</name>
    <dbReference type="NCBI Taxonomy" id="2820300"/>
    <lineage>
        <taxon>Bacteria</taxon>
        <taxon>Pseudomonadati</taxon>
        <taxon>Pseudomonadota</taxon>
        <taxon>Gammaproteobacteria</taxon>
        <taxon>Aeromonadales</taxon>
        <taxon>Succinivibrionaceae</taxon>
        <taxon>Succinivibrio</taxon>
    </lineage>
</organism>
<evidence type="ECO:0000256" key="3">
    <source>
        <dbReference type="ARBA" id="ARBA00022490"/>
    </source>
</evidence>
<dbReference type="EMBL" id="JAGFNY010000006">
    <property type="protein sequence ID" value="MBW7569868.1"/>
    <property type="molecule type" value="Genomic_DNA"/>
</dbReference>
<feature type="domain" description="UspA" evidence="5">
    <location>
        <begin position="144"/>
        <end position="289"/>
    </location>
</feature>
<dbReference type="Proteomes" id="UP000731465">
    <property type="component" value="Unassembled WGS sequence"/>
</dbReference>
<dbReference type="SUPFAM" id="SSF52402">
    <property type="entry name" value="Adenine nucleotide alpha hydrolases-like"/>
    <property type="match status" value="2"/>
</dbReference>
<evidence type="ECO:0000313" key="7">
    <source>
        <dbReference type="Proteomes" id="UP000731465"/>
    </source>
</evidence>
<comment type="subcellular location">
    <subcellularLocation>
        <location evidence="1">Cytoplasm</location>
    </subcellularLocation>
</comment>
<comment type="function">
    <text evidence="4">Required for resistance to DNA-damaging agents.</text>
</comment>